<evidence type="ECO:0000256" key="2">
    <source>
        <dbReference type="ARBA" id="ARBA00022516"/>
    </source>
</evidence>
<dbReference type="SUPFAM" id="SSF48113">
    <property type="entry name" value="Heme-dependent peroxidases"/>
    <property type="match status" value="1"/>
</dbReference>
<dbReference type="SUPFAM" id="SSF56634">
    <property type="entry name" value="Heme-dependent catalase-like"/>
    <property type="match status" value="1"/>
</dbReference>
<keyword evidence="3" id="KW-0575">Peroxidase</keyword>
<organism evidence="14 15">
    <name type="scientific">Mycobacterium noviomagense</name>
    <dbReference type="NCBI Taxonomy" id="459858"/>
    <lineage>
        <taxon>Bacteria</taxon>
        <taxon>Bacillati</taxon>
        <taxon>Actinomycetota</taxon>
        <taxon>Actinomycetes</taxon>
        <taxon>Mycobacteriales</taxon>
        <taxon>Mycobacteriaceae</taxon>
        <taxon>Mycobacterium</taxon>
    </lineage>
</organism>
<accession>A0ABX3T0H4</accession>
<dbReference type="Gene3D" id="1.10.640.10">
    <property type="entry name" value="Haem peroxidase domain superfamily, animal type"/>
    <property type="match status" value="1"/>
</dbReference>
<evidence type="ECO:0000256" key="13">
    <source>
        <dbReference type="ARBA" id="ARBA00023160"/>
    </source>
</evidence>
<evidence type="ECO:0000313" key="15">
    <source>
        <dbReference type="Proteomes" id="UP000192374"/>
    </source>
</evidence>
<keyword evidence="4" id="KW-0349">Heme</keyword>
<dbReference type="EMBL" id="MVIC01000054">
    <property type="protein sequence ID" value="ORB11318.1"/>
    <property type="molecule type" value="Genomic_DNA"/>
</dbReference>
<dbReference type="InterPro" id="IPR037120">
    <property type="entry name" value="Haem_peroxidase_sf_animal"/>
</dbReference>
<evidence type="ECO:0000256" key="6">
    <source>
        <dbReference type="ARBA" id="ARBA00022767"/>
    </source>
</evidence>
<keyword evidence="6" id="KW-0925">Oxylipin biosynthesis</keyword>
<reference evidence="14 15" key="1">
    <citation type="submission" date="2017-02" db="EMBL/GenBank/DDBJ databases">
        <title>The new phylogeny of genus Mycobacterium.</title>
        <authorList>
            <person name="Tortoli E."/>
            <person name="Trovato A."/>
            <person name="Cirillo D.M."/>
        </authorList>
    </citation>
    <scope>NUCLEOTIDE SEQUENCE [LARGE SCALE GENOMIC DNA]</scope>
    <source>
        <strain evidence="14 15">DSM 45145</strain>
    </source>
</reference>
<dbReference type="Proteomes" id="UP000192374">
    <property type="component" value="Unassembled WGS sequence"/>
</dbReference>
<dbReference type="InterPro" id="IPR034815">
    <property type="entry name" value="A_dioxygenase"/>
</dbReference>
<evidence type="ECO:0000313" key="14">
    <source>
        <dbReference type="EMBL" id="ORB11318.1"/>
    </source>
</evidence>
<dbReference type="CDD" id="cd09818">
    <property type="entry name" value="PIOX_like"/>
    <property type="match status" value="1"/>
</dbReference>
<sequence>MTGRTPRLLLWIAERLDRWIGWWRLPLPLGVAVLIGLREQLRAHNLYGTGRGKDDRPDSDDPYINEHLTARTLNGSYNDLDDPLMGSVKSRFGRNVPLRYVKPEDPPIRPPDPRRISRELLARTDFQPATTLNLLAAAWIQFEVHDWVQHAVVDKPEPWKIELDAEDDWGQKIGERPADGKMRIKRTAPDPSQDVHGPRTFVNQNSHWWDGSQIYGTTKEYAEALRKQGTGMLNIDEDGLAPREKVDQKLGYDGQDGNFWVGLALLHSLFMREHNAICERLTAEYPDMTPDDVYQKARLINVALMAKIHTIEWTPAIIAHPTTVFAMRANWFGLFGERFKRWFGRVTTSEILKGIPGSPTNHHGVPYSLTDDFIAVYRMHSLLPDDFDFYSVKTGEYIGKRKLCDLTMGKIEGQEIGNVRQALRDFKGMEDIFYSFGLAHPGAVTLHNYPHTLRDFKHADGVHMDLAAIDILRDRERGIPRYNEFRRLFRLKAASTFEELTGDLAIAEELRKIYRDVEQVDLMVGLHAEPKPPGFGFSDTAFRVFILMASRRLESDRFFTRDFTPEVYTPAGMDWISQNSMRTVLLRHFKSLEPALRGVKNPFTPWAAVNDQTLDEPPATPTYVEWSERLERRPPDEDEVITKIIDVLHKNNEWTYKRNNKHAIRDAHAKSHGILQGKLTVELDGDDLEQGLFKKGARYDVIARFSSTAGAIRSDQLRGVRGLAIKVLGVDDKALGVEERKRALAGDHARTQDFLLVTHREFPFADAHEYYKKGMPLARLLARVPDLVLARFIDLAVLADRLHLPLPTTVALFVTPNRPILGETFYSSAPLRFGKYVAKLALVPSSDSVKQLQNKEIDAAAGENAHTDAVKKFFKTNTAVYELRVQLCTNTEAMPIENAKVPWSETASPHRRVATITFPPQNPYSDARREFGDDVLSFNSWRALDVHRPLGSINRLKLRVYKASSQFRHEMNNVPAVEPTDIAQLPNYDPVFAVGSGRSGSHPQKPTT</sequence>
<keyword evidence="2" id="KW-0444">Lipid biosynthesis</keyword>
<name>A0ABX3T0H4_9MYCO</name>
<protein>
    <recommendedName>
        <fullName evidence="16">Peroxidase</fullName>
    </recommendedName>
</protein>
<evidence type="ECO:0000256" key="9">
    <source>
        <dbReference type="ARBA" id="ARBA00022964"/>
    </source>
</evidence>
<dbReference type="InterPro" id="IPR050783">
    <property type="entry name" value="Oxylipin_biosynth_metab"/>
</dbReference>
<evidence type="ECO:0000256" key="3">
    <source>
        <dbReference type="ARBA" id="ARBA00022559"/>
    </source>
</evidence>
<comment type="caution">
    <text evidence="14">The sequence shown here is derived from an EMBL/GenBank/DDBJ whole genome shotgun (WGS) entry which is preliminary data.</text>
</comment>
<keyword evidence="9" id="KW-0223">Dioxygenase</keyword>
<keyword evidence="15" id="KW-1185">Reference proteome</keyword>
<dbReference type="Gene3D" id="2.40.180.10">
    <property type="entry name" value="Catalase core domain"/>
    <property type="match status" value="1"/>
</dbReference>
<keyword evidence="11" id="KW-0408">Iron</keyword>
<keyword evidence="12" id="KW-0443">Lipid metabolism</keyword>
<dbReference type="PROSITE" id="PS50292">
    <property type="entry name" value="PEROXIDASE_3"/>
    <property type="match status" value="1"/>
</dbReference>
<keyword evidence="8" id="KW-0276">Fatty acid metabolism</keyword>
<keyword evidence="10" id="KW-0560">Oxidoreductase</keyword>
<evidence type="ECO:0000256" key="1">
    <source>
        <dbReference type="ARBA" id="ARBA00001913"/>
    </source>
</evidence>
<evidence type="ECO:0000256" key="10">
    <source>
        <dbReference type="ARBA" id="ARBA00023002"/>
    </source>
</evidence>
<evidence type="ECO:0008006" key="16">
    <source>
        <dbReference type="Google" id="ProtNLM"/>
    </source>
</evidence>
<evidence type="ECO:0000256" key="12">
    <source>
        <dbReference type="ARBA" id="ARBA00023098"/>
    </source>
</evidence>
<dbReference type="InterPro" id="IPR010255">
    <property type="entry name" value="Haem_peroxidase_sf"/>
</dbReference>
<dbReference type="CDD" id="cd08152">
    <property type="entry name" value="y4iL_like"/>
    <property type="match status" value="1"/>
</dbReference>
<dbReference type="InterPro" id="IPR019791">
    <property type="entry name" value="Haem_peroxidase_animal"/>
</dbReference>
<keyword evidence="13" id="KW-0275">Fatty acid biosynthesis</keyword>
<evidence type="ECO:0000256" key="11">
    <source>
        <dbReference type="ARBA" id="ARBA00023004"/>
    </source>
</evidence>
<gene>
    <name evidence="14" type="ORF">BST37_19945</name>
</gene>
<dbReference type="Pfam" id="PF03098">
    <property type="entry name" value="An_peroxidase"/>
    <property type="match status" value="1"/>
</dbReference>
<dbReference type="PANTHER" id="PTHR11903">
    <property type="entry name" value="PROSTAGLANDIN G/H SYNTHASE"/>
    <property type="match status" value="1"/>
</dbReference>
<evidence type="ECO:0000256" key="4">
    <source>
        <dbReference type="ARBA" id="ARBA00022617"/>
    </source>
</evidence>
<comment type="cofactor">
    <cofactor evidence="1">
        <name>Ca(2+)</name>
        <dbReference type="ChEBI" id="CHEBI:29108"/>
    </cofactor>
</comment>
<keyword evidence="7" id="KW-0611">Plant defense</keyword>
<keyword evidence="5" id="KW-0479">Metal-binding</keyword>
<evidence type="ECO:0000256" key="5">
    <source>
        <dbReference type="ARBA" id="ARBA00022723"/>
    </source>
</evidence>
<dbReference type="PANTHER" id="PTHR11903:SF11">
    <property type="entry name" value="ALPHA-DIOXYGENASE 1"/>
    <property type="match status" value="1"/>
</dbReference>
<evidence type="ECO:0000256" key="8">
    <source>
        <dbReference type="ARBA" id="ARBA00022832"/>
    </source>
</evidence>
<dbReference type="InterPro" id="IPR020835">
    <property type="entry name" value="Catalase_sf"/>
</dbReference>
<evidence type="ECO:0000256" key="7">
    <source>
        <dbReference type="ARBA" id="ARBA00022821"/>
    </source>
</evidence>
<proteinExistence type="predicted"/>